<dbReference type="PANTHER" id="PTHR35889">
    <property type="entry name" value="CYCLOINULO-OLIGOSACCHARIDE FRUCTANOTRANSFERASE-RELATED"/>
    <property type="match status" value="1"/>
</dbReference>
<keyword evidence="5" id="KW-0732">Signal</keyword>
<dbReference type="Pfam" id="PF07635">
    <property type="entry name" value="PSCyt1"/>
    <property type="match status" value="1"/>
</dbReference>
<accession>A0AAU7CFX2</accession>
<reference evidence="7" key="1">
    <citation type="submission" date="2024-05" db="EMBL/GenBank/DDBJ databases">
        <title>Planctomycetes of the genus Singulisphaera possess chitinolytic capabilities.</title>
        <authorList>
            <person name="Ivanova A."/>
        </authorList>
    </citation>
    <scope>NUCLEOTIDE SEQUENCE</scope>
    <source>
        <strain evidence="7">Ch08T</strain>
    </source>
</reference>
<proteinExistence type="predicted"/>
<dbReference type="InterPro" id="IPR036909">
    <property type="entry name" value="Cyt_c-like_dom_sf"/>
</dbReference>
<feature type="domain" description="Cytochrome c" evidence="6">
    <location>
        <begin position="29"/>
        <end position="235"/>
    </location>
</feature>
<dbReference type="GO" id="GO:0046872">
    <property type="term" value="F:metal ion binding"/>
    <property type="evidence" value="ECO:0007669"/>
    <property type="project" value="UniProtKB-KW"/>
</dbReference>
<gene>
    <name evidence="7" type="ORF">V5E97_36855</name>
</gene>
<dbReference type="AlphaFoldDB" id="A0AAU7CFX2"/>
<dbReference type="SUPFAM" id="SSF46626">
    <property type="entry name" value="Cytochrome c"/>
    <property type="match status" value="1"/>
</dbReference>
<evidence type="ECO:0000256" key="1">
    <source>
        <dbReference type="ARBA" id="ARBA00022617"/>
    </source>
</evidence>
<dbReference type="PROSITE" id="PS51007">
    <property type="entry name" value="CYTC"/>
    <property type="match status" value="1"/>
</dbReference>
<dbReference type="GO" id="GO:0020037">
    <property type="term" value="F:heme binding"/>
    <property type="evidence" value="ECO:0007669"/>
    <property type="project" value="InterPro"/>
</dbReference>
<dbReference type="InterPro" id="IPR022655">
    <property type="entry name" value="DUF1553"/>
</dbReference>
<dbReference type="InterPro" id="IPR011444">
    <property type="entry name" value="DUF1549"/>
</dbReference>
<dbReference type="InterPro" id="IPR011429">
    <property type="entry name" value="Cyt_c_Planctomycete-type"/>
</dbReference>
<keyword evidence="3 4" id="KW-0408">Iron</keyword>
<dbReference type="PANTHER" id="PTHR35889:SF3">
    <property type="entry name" value="F-BOX DOMAIN-CONTAINING PROTEIN"/>
    <property type="match status" value="1"/>
</dbReference>
<dbReference type="RefSeq" id="WP_406696569.1">
    <property type="nucleotide sequence ID" value="NZ_CP155447.1"/>
</dbReference>
<feature type="chain" id="PRO_5043884985" evidence="5">
    <location>
        <begin position="23"/>
        <end position="1102"/>
    </location>
</feature>
<dbReference type="Pfam" id="PF07583">
    <property type="entry name" value="PSCyt2"/>
    <property type="match status" value="1"/>
</dbReference>
<dbReference type="EMBL" id="CP155447">
    <property type="protein sequence ID" value="XBH03827.1"/>
    <property type="molecule type" value="Genomic_DNA"/>
</dbReference>
<evidence type="ECO:0000313" key="7">
    <source>
        <dbReference type="EMBL" id="XBH03827.1"/>
    </source>
</evidence>
<dbReference type="Pfam" id="PF07587">
    <property type="entry name" value="PSD1"/>
    <property type="match status" value="1"/>
</dbReference>
<keyword evidence="2 4" id="KW-0479">Metal-binding</keyword>
<evidence type="ECO:0000256" key="5">
    <source>
        <dbReference type="SAM" id="SignalP"/>
    </source>
</evidence>
<protein>
    <submittedName>
        <fullName evidence="7">PSD1 and planctomycete cytochrome C domain-containing protein</fullName>
    </submittedName>
</protein>
<organism evidence="7">
    <name type="scientific">Singulisphaera sp. Ch08</name>
    <dbReference type="NCBI Taxonomy" id="3120278"/>
    <lineage>
        <taxon>Bacteria</taxon>
        <taxon>Pseudomonadati</taxon>
        <taxon>Planctomycetota</taxon>
        <taxon>Planctomycetia</taxon>
        <taxon>Isosphaerales</taxon>
        <taxon>Isosphaeraceae</taxon>
        <taxon>Singulisphaera</taxon>
    </lineage>
</organism>
<keyword evidence="1 4" id="KW-0349">Heme</keyword>
<name>A0AAU7CFX2_9BACT</name>
<evidence type="ECO:0000259" key="6">
    <source>
        <dbReference type="PROSITE" id="PS51007"/>
    </source>
</evidence>
<evidence type="ECO:0000256" key="3">
    <source>
        <dbReference type="ARBA" id="ARBA00023004"/>
    </source>
</evidence>
<sequence length="1102" mass="121993">MRWSTSLLGFSLILGILPPVHADAPAQPGGGAPSTEFFEARVRPLLVDSCVRCHGEKKQSGGLRLDSREAILEGGDSGPALVPGNPDTSLLMQVIRHTHEEYKMPPKGKLPAPAIEALAEWVVQGAPWTKGTVLTAAEKDQATEQHWAFQPVRQVKPAPVKTQGWGTSTIDAFILAKLESAGMSPSGQVDKRTLIRRATFDLTGLPPTAAEIEAFEADPAPDAFAKVVERLLASPQYGERWGRHWLDVARYADTKGYVFNEERRYPFSYTYRDYVIRSFNEDLPYDQFLLQQIAADRLPLEGNTQPLAALGFLTVGRRFLNNQQDIIDDRIDVVTRGLLGLTVSCARCHDHKFDPIPTADYYSLYGVFASSNEPADPPLITPTTSTPESIAFDLEHAKRSEKVNTFLVSKRDEIQKDLGARVEPYFLAAFDLEFNPKHPKLDDRARAASLPPSRLRLAISHWKSRLDASRTAQDPILGPWHAFAAIPEADFARQAGDVAQTIANSKAPASNPVVVALFREKPPTGMKEVAARYATLLAKAEQRPEPGKDASTSADETAWNSIRRVLHEDGGPLSVSADEVQRTLDRQERTRLKKLQNEVAELSATHPGAPPRAMVLNDAPQPVNPHIFVRGNPGRPGKPVPRQFLEVLSGAKRTPFTNGSGRLDLAKAIIDPSNPLTARVLVNRVWMLHFGTGLVETASDFGLRSDPPSHPELLDDLATEFVQSGWSIKSLHRRMMLSSVYQQKSENKPDYLVKDPANRLLWRFPRRRLEFEPMRDALLAVSGRLDRTLGGRSIDLTATPFTTRRTVYGYIDRQNLDGVYRTFDFASPDATSPRRYVTTVPQQALFLMNSPFVIEQARELATTAGASADPEARVRVLYRRIFGRSPEPTELAQGLRFVDQRANDQSPTTPEIWQSGFGGVDESTQRVGQFSPFPHWTGTAWQFGPKLPDPDKSYLHLNASGGHVGNDTQHAAIRRWTAPQDAIISIEGTLTHTAKEGDGVRGRIVASRAGNLGDWVAQHNNVPTRVDRYEVKAGETIDFVVDGRSSPSFDSFGWSPVVRKIAPAPAEWKATSGFQGPPTPPLNPWEEYAQVLLLTNEFMFVD</sequence>
<feature type="signal peptide" evidence="5">
    <location>
        <begin position="1"/>
        <end position="22"/>
    </location>
</feature>
<evidence type="ECO:0000256" key="4">
    <source>
        <dbReference type="PROSITE-ProRule" id="PRU00433"/>
    </source>
</evidence>
<dbReference type="InterPro" id="IPR009056">
    <property type="entry name" value="Cyt_c-like_dom"/>
</dbReference>
<evidence type="ECO:0000256" key="2">
    <source>
        <dbReference type="ARBA" id="ARBA00022723"/>
    </source>
</evidence>
<dbReference type="GO" id="GO:0009055">
    <property type="term" value="F:electron transfer activity"/>
    <property type="evidence" value="ECO:0007669"/>
    <property type="project" value="InterPro"/>
</dbReference>